<dbReference type="PROSITE" id="PS50005">
    <property type="entry name" value="TPR"/>
    <property type="match status" value="1"/>
</dbReference>
<evidence type="ECO:0000313" key="3">
    <source>
        <dbReference type="EMBL" id="WZN61383.1"/>
    </source>
</evidence>
<accession>A0AAX4P5Q8</accession>
<keyword evidence="1" id="KW-0802">TPR repeat</keyword>
<dbReference type="AlphaFoldDB" id="A0AAX4P5Q8"/>
<dbReference type="GO" id="GO:0015995">
    <property type="term" value="P:chlorophyll biosynthetic process"/>
    <property type="evidence" value="ECO:0007669"/>
    <property type="project" value="InterPro"/>
</dbReference>
<dbReference type="PANTHER" id="PTHR47310">
    <property type="entry name" value="PROTEIN FLUORESCENT IN BLUE LIGHT, CHLOROPLASTIC"/>
    <property type="match status" value="1"/>
</dbReference>
<dbReference type="InterPro" id="IPR011990">
    <property type="entry name" value="TPR-like_helical_dom_sf"/>
</dbReference>
<feature type="compositionally biased region" description="Basic and acidic residues" evidence="2">
    <location>
        <begin position="165"/>
        <end position="178"/>
    </location>
</feature>
<dbReference type="PANTHER" id="PTHR47310:SF2">
    <property type="entry name" value="PROTEIN FLUORESCENT IN BLUE LIGHT, CHLOROPLASTIC"/>
    <property type="match status" value="1"/>
</dbReference>
<dbReference type="InterPro" id="IPR019734">
    <property type="entry name" value="TPR_rpt"/>
</dbReference>
<reference evidence="3 4" key="1">
    <citation type="submission" date="2024-03" db="EMBL/GenBank/DDBJ databases">
        <title>Complete genome sequence of the green alga Chloropicon roscoffensis RCC1871.</title>
        <authorList>
            <person name="Lemieux C."/>
            <person name="Pombert J.-F."/>
            <person name="Otis C."/>
            <person name="Turmel M."/>
        </authorList>
    </citation>
    <scope>NUCLEOTIDE SEQUENCE [LARGE SCALE GENOMIC DNA]</scope>
    <source>
        <strain evidence="3 4">RCC1871</strain>
    </source>
</reference>
<gene>
    <name evidence="3" type="ORF">HKI87_04g29180</name>
</gene>
<dbReference type="Gene3D" id="1.25.40.10">
    <property type="entry name" value="Tetratricopeptide repeat domain"/>
    <property type="match status" value="1"/>
</dbReference>
<dbReference type="EMBL" id="CP151504">
    <property type="protein sequence ID" value="WZN61383.1"/>
    <property type="molecule type" value="Genomic_DNA"/>
</dbReference>
<proteinExistence type="predicted"/>
<dbReference type="Proteomes" id="UP001472866">
    <property type="component" value="Chromosome 04"/>
</dbReference>
<evidence type="ECO:0000256" key="2">
    <source>
        <dbReference type="SAM" id="MobiDB-lite"/>
    </source>
</evidence>
<name>A0AAX4P5Q8_9CHLO</name>
<evidence type="ECO:0000256" key="1">
    <source>
        <dbReference type="PROSITE-ProRule" id="PRU00339"/>
    </source>
</evidence>
<dbReference type="Pfam" id="PF13424">
    <property type="entry name" value="TPR_12"/>
    <property type="match status" value="1"/>
</dbReference>
<feature type="repeat" description="TPR" evidence="1">
    <location>
        <begin position="227"/>
        <end position="260"/>
    </location>
</feature>
<organism evidence="3 4">
    <name type="scientific">Chloropicon roscoffensis</name>
    <dbReference type="NCBI Taxonomy" id="1461544"/>
    <lineage>
        <taxon>Eukaryota</taxon>
        <taxon>Viridiplantae</taxon>
        <taxon>Chlorophyta</taxon>
        <taxon>Chloropicophyceae</taxon>
        <taxon>Chloropicales</taxon>
        <taxon>Chloropicaceae</taxon>
        <taxon>Chloropicon</taxon>
    </lineage>
</organism>
<dbReference type="InterPro" id="IPR044243">
    <property type="entry name" value="FLU"/>
</dbReference>
<sequence length="300" mass="32474">MSGVVARPRFVRALGAQRRANVMRVAARREGAASSSSSSVVDVERAGVNFGTTSRLTAGLGTALASAAILAAVAACEPALADTGLETGLEEAFPKFEVTFLGQKFNHRNLVELLVLGQTIGFVGASVTGNALRKQKREVEALNEKLTRVSKELRKQTRAQRKKLRTSDPHDDNGSSQRKEELLGLLKRGKQALRESHGTVARECFSGAMGLLEDVGNELESPWRAKRKALRGLGAASAALGDHRQALEYMYQVVQISEKNADMTGLGDAYGVIADLLTEMGDYQEAGQFYDRYIDTMNKS</sequence>
<evidence type="ECO:0000313" key="4">
    <source>
        <dbReference type="Proteomes" id="UP001472866"/>
    </source>
</evidence>
<dbReference type="SUPFAM" id="SSF48452">
    <property type="entry name" value="TPR-like"/>
    <property type="match status" value="1"/>
</dbReference>
<protein>
    <submittedName>
        <fullName evidence="3">Protein FLUORESCENT IN BLUE LIGHT</fullName>
    </submittedName>
</protein>
<feature type="region of interest" description="Disordered" evidence="2">
    <location>
        <begin position="150"/>
        <end position="178"/>
    </location>
</feature>
<keyword evidence="4" id="KW-1185">Reference proteome</keyword>